<dbReference type="GO" id="GO:0006749">
    <property type="term" value="P:glutathione metabolic process"/>
    <property type="evidence" value="ECO:0007669"/>
    <property type="project" value="TreeGrafter"/>
</dbReference>
<dbReference type="InterPro" id="IPR050213">
    <property type="entry name" value="GST_superfamily"/>
</dbReference>
<dbReference type="OrthoDB" id="414243at2759"/>
<dbReference type="AlphaFoldDB" id="A0A1Y1XZW1"/>
<dbReference type="SUPFAM" id="SSF47616">
    <property type="entry name" value="GST C-terminal domain-like"/>
    <property type="match status" value="1"/>
</dbReference>
<gene>
    <name evidence="3" type="ORF">K493DRAFT_409611</name>
</gene>
<dbReference type="PROSITE" id="PS50404">
    <property type="entry name" value="GST_NTER"/>
    <property type="match status" value="1"/>
</dbReference>
<dbReference type="EMBL" id="MCFE01000353">
    <property type="protein sequence ID" value="ORX90904.1"/>
    <property type="molecule type" value="Genomic_DNA"/>
</dbReference>
<dbReference type="InterPro" id="IPR004046">
    <property type="entry name" value="GST_C"/>
</dbReference>
<name>A0A1Y1XZW1_9FUNG</name>
<dbReference type="SFLD" id="SFLDS00019">
    <property type="entry name" value="Glutathione_Transferase_(cytos"/>
    <property type="match status" value="1"/>
</dbReference>
<accession>A0A1Y1XZW1</accession>
<dbReference type="PROSITE" id="PS50405">
    <property type="entry name" value="GST_CTER"/>
    <property type="match status" value="1"/>
</dbReference>
<proteinExistence type="predicted"/>
<evidence type="ECO:0000313" key="4">
    <source>
        <dbReference type="Proteomes" id="UP000193498"/>
    </source>
</evidence>
<dbReference type="Gene3D" id="3.40.30.10">
    <property type="entry name" value="Glutaredoxin"/>
    <property type="match status" value="1"/>
</dbReference>
<keyword evidence="4" id="KW-1185">Reference proteome</keyword>
<reference evidence="3 4" key="1">
    <citation type="submission" date="2016-07" db="EMBL/GenBank/DDBJ databases">
        <title>Pervasive Adenine N6-methylation of Active Genes in Fungi.</title>
        <authorList>
            <consortium name="DOE Joint Genome Institute"/>
            <person name="Mondo S.J."/>
            <person name="Dannebaum R.O."/>
            <person name="Kuo R.C."/>
            <person name="Labutti K."/>
            <person name="Haridas S."/>
            <person name="Kuo A."/>
            <person name="Salamov A."/>
            <person name="Ahrendt S.R."/>
            <person name="Lipzen A."/>
            <person name="Sullivan W."/>
            <person name="Andreopoulos W.B."/>
            <person name="Clum A."/>
            <person name="Lindquist E."/>
            <person name="Daum C."/>
            <person name="Ramamoorthy G.K."/>
            <person name="Gryganskyi A."/>
            <person name="Culley D."/>
            <person name="Magnuson J.K."/>
            <person name="James T.Y."/>
            <person name="O'Malley M.A."/>
            <person name="Stajich J.E."/>
            <person name="Spatafora J.W."/>
            <person name="Visel A."/>
            <person name="Grigoriev I.V."/>
        </authorList>
    </citation>
    <scope>NUCLEOTIDE SEQUENCE [LARGE SCALE GENOMIC DNA]</scope>
    <source>
        <strain evidence="3 4">CBS 931.73</strain>
    </source>
</reference>
<evidence type="ECO:0000259" key="1">
    <source>
        <dbReference type="PROSITE" id="PS50404"/>
    </source>
</evidence>
<sequence length="219" mass="25229">MSTFELSYFEMPGRAETAKLILLHAGVPYESKDVKWSEWEKVQTTVPFGQLPYMVEKKEDGKKFILGESHAIERYLARKYGYLGKDLEEAAFLESICDNGNAMSEKFFGRFALEGEAKEKAAENFLQVVVPKYIKYHEEILNKNGNNGFYLRDEFTLAEFLNAQMIRIINLLSGEEVFSASKSPALWKLVQNVRSHPSFTSYFKDTDAKLEEHSKSFFK</sequence>
<organism evidence="3 4">
    <name type="scientific">Basidiobolus meristosporus CBS 931.73</name>
    <dbReference type="NCBI Taxonomy" id="1314790"/>
    <lineage>
        <taxon>Eukaryota</taxon>
        <taxon>Fungi</taxon>
        <taxon>Fungi incertae sedis</taxon>
        <taxon>Zoopagomycota</taxon>
        <taxon>Entomophthoromycotina</taxon>
        <taxon>Basidiobolomycetes</taxon>
        <taxon>Basidiobolales</taxon>
        <taxon>Basidiobolaceae</taxon>
        <taxon>Basidiobolus</taxon>
    </lineage>
</organism>
<dbReference type="STRING" id="1314790.A0A1Y1XZW1"/>
<dbReference type="Pfam" id="PF02798">
    <property type="entry name" value="GST_N"/>
    <property type="match status" value="1"/>
</dbReference>
<feature type="domain" description="GST C-terminal" evidence="2">
    <location>
        <begin position="86"/>
        <end position="217"/>
    </location>
</feature>
<dbReference type="InterPro" id="IPR036282">
    <property type="entry name" value="Glutathione-S-Trfase_C_sf"/>
</dbReference>
<protein>
    <submittedName>
        <fullName evidence="3">Thioredoxin-like protein</fullName>
    </submittedName>
</protein>
<dbReference type="CDD" id="cd03039">
    <property type="entry name" value="GST_N_Sigma_like"/>
    <property type="match status" value="1"/>
</dbReference>
<dbReference type="SUPFAM" id="SSF52833">
    <property type="entry name" value="Thioredoxin-like"/>
    <property type="match status" value="1"/>
</dbReference>
<comment type="caution">
    <text evidence="3">The sequence shown here is derived from an EMBL/GenBank/DDBJ whole genome shotgun (WGS) entry which is preliminary data.</text>
</comment>
<dbReference type="InParanoid" id="A0A1Y1XZW1"/>
<dbReference type="Gene3D" id="1.20.1050.10">
    <property type="match status" value="1"/>
</dbReference>
<evidence type="ECO:0000259" key="2">
    <source>
        <dbReference type="PROSITE" id="PS50405"/>
    </source>
</evidence>
<dbReference type="PANTHER" id="PTHR11571:SF150">
    <property type="entry name" value="GLUTATHIONE S-TRANSFERASE"/>
    <property type="match status" value="1"/>
</dbReference>
<dbReference type="InterPro" id="IPR010987">
    <property type="entry name" value="Glutathione-S-Trfase_C-like"/>
</dbReference>
<dbReference type="InterPro" id="IPR036249">
    <property type="entry name" value="Thioredoxin-like_sf"/>
</dbReference>
<dbReference type="GO" id="GO:0004364">
    <property type="term" value="F:glutathione transferase activity"/>
    <property type="evidence" value="ECO:0007669"/>
    <property type="project" value="TreeGrafter"/>
</dbReference>
<dbReference type="PANTHER" id="PTHR11571">
    <property type="entry name" value="GLUTATHIONE S-TRANSFERASE"/>
    <property type="match status" value="1"/>
</dbReference>
<dbReference type="InterPro" id="IPR004045">
    <property type="entry name" value="Glutathione_S-Trfase_N"/>
</dbReference>
<feature type="domain" description="GST N-terminal" evidence="1">
    <location>
        <begin position="2"/>
        <end position="84"/>
    </location>
</feature>
<evidence type="ECO:0000313" key="3">
    <source>
        <dbReference type="EMBL" id="ORX90904.1"/>
    </source>
</evidence>
<dbReference type="Pfam" id="PF14497">
    <property type="entry name" value="GST_C_3"/>
    <property type="match status" value="1"/>
</dbReference>
<dbReference type="InterPro" id="IPR040079">
    <property type="entry name" value="Glutathione_S-Trfase"/>
</dbReference>
<dbReference type="Proteomes" id="UP000193498">
    <property type="component" value="Unassembled WGS sequence"/>
</dbReference>